<dbReference type="Proteomes" id="UP001162030">
    <property type="component" value="Chromosome"/>
</dbReference>
<protein>
    <submittedName>
        <fullName evidence="1">Uncharacterized protein</fullName>
    </submittedName>
</protein>
<keyword evidence="2" id="KW-1185">Reference proteome</keyword>
<reference evidence="1 2" key="1">
    <citation type="submission" date="2023-03" db="EMBL/GenBank/DDBJ databases">
        <authorList>
            <person name="Pearce D."/>
        </authorList>
    </citation>
    <scope>NUCLEOTIDE SEQUENCE [LARGE SCALE GENOMIC DNA]</scope>
    <source>
        <strain evidence="1">Msz</strain>
    </source>
</reference>
<dbReference type="EMBL" id="OX458333">
    <property type="protein sequence ID" value="CAI8823074.1"/>
    <property type="molecule type" value="Genomic_DNA"/>
</dbReference>
<name>A0ABN8X1W3_9GAMM</name>
<evidence type="ECO:0000313" key="2">
    <source>
        <dbReference type="Proteomes" id="UP001162030"/>
    </source>
</evidence>
<gene>
    <name evidence="1" type="ORF">MSZNOR_2001</name>
</gene>
<evidence type="ECO:0000313" key="1">
    <source>
        <dbReference type="EMBL" id="CAI8823074.1"/>
    </source>
</evidence>
<organism evidence="1 2">
    <name type="scientific">Methylocaldum szegediense</name>
    <dbReference type="NCBI Taxonomy" id="73780"/>
    <lineage>
        <taxon>Bacteria</taxon>
        <taxon>Pseudomonadati</taxon>
        <taxon>Pseudomonadota</taxon>
        <taxon>Gammaproteobacteria</taxon>
        <taxon>Methylococcales</taxon>
        <taxon>Methylococcaceae</taxon>
        <taxon>Methylocaldum</taxon>
    </lineage>
</organism>
<sequence>MRRLMGRFRHFGFRFTRWLK</sequence>
<accession>A0ABN8X1W3</accession>
<proteinExistence type="predicted"/>